<comment type="pathway">
    <text evidence="5">Carbohydrate degradation; glycolysis; D-glyceraldehyde 3-phosphate and glycerone phosphate from D-glucose: step 2/4.</text>
</comment>
<dbReference type="GO" id="GO:0048029">
    <property type="term" value="F:monosaccharide binding"/>
    <property type="evidence" value="ECO:0007669"/>
    <property type="project" value="TreeGrafter"/>
</dbReference>
<gene>
    <name evidence="6" type="ORF">MMON_58690</name>
</gene>
<comment type="catalytic activity">
    <reaction evidence="5">
        <text>alpha-D-glucose 6-phosphate = beta-D-fructose 6-phosphate</text>
        <dbReference type="Rhea" id="RHEA:11816"/>
        <dbReference type="ChEBI" id="CHEBI:57634"/>
        <dbReference type="ChEBI" id="CHEBI:58225"/>
        <dbReference type="EC" id="5.3.1.9"/>
    </reaction>
</comment>
<dbReference type="PRINTS" id="PR00662">
    <property type="entry name" value="G6PISOMERASE"/>
</dbReference>
<dbReference type="Pfam" id="PF00342">
    <property type="entry name" value="PGI"/>
    <property type="match status" value="1"/>
</dbReference>
<evidence type="ECO:0000256" key="2">
    <source>
        <dbReference type="ARBA" id="ARBA00022432"/>
    </source>
</evidence>
<name>A0AAD1N0L7_MYCMB</name>
<evidence type="ECO:0000256" key="4">
    <source>
        <dbReference type="ARBA" id="ARBA00023235"/>
    </source>
</evidence>
<evidence type="ECO:0000256" key="5">
    <source>
        <dbReference type="RuleBase" id="RU000612"/>
    </source>
</evidence>
<dbReference type="GO" id="GO:0051156">
    <property type="term" value="P:glucose 6-phosphate metabolic process"/>
    <property type="evidence" value="ECO:0007669"/>
    <property type="project" value="TreeGrafter"/>
</dbReference>
<protein>
    <recommendedName>
        <fullName evidence="1 5">Glucose-6-phosphate isomerase</fullName>
        <ecNumber evidence="1 5">5.3.1.9</ecNumber>
    </recommendedName>
</protein>
<dbReference type="InterPro" id="IPR023096">
    <property type="entry name" value="G6P_Isomerase_C"/>
</dbReference>
<dbReference type="GO" id="GO:0006094">
    <property type="term" value="P:gluconeogenesis"/>
    <property type="evidence" value="ECO:0007669"/>
    <property type="project" value="UniProtKB-KW"/>
</dbReference>
<evidence type="ECO:0000256" key="1">
    <source>
        <dbReference type="ARBA" id="ARBA00011952"/>
    </source>
</evidence>
<dbReference type="Proteomes" id="UP000466039">
    <property type="component" value="Chromosome"/>
</dbReference>
<dbReference type="PROSITE" id="PS51463">
    <property type="entry name" value="P_GLUCOSE_ISOMERASE_3"/>
    <property type="match status" value="1"/>
</dbReference>
<dbReference type="CDD" id="cd05016">
    <property type="entry name" value="SIS_PGI_2"/>
    <property type="match status" value="1"/>
</dbReference>
<dbReference type="SUPFAM" id="SSF53697">
    <property type="entry name" value="SIS domain"/>
    <property type="match status" value="1"/>
</dbReference>
<dbReference type="PANTHER" id="PTHR11469:SF1">
    <property type="entry name" value="GLUCOSE-6-PHOSPHATE ISOMERASE"/>
    <property type="match status" value="1"/>
</dbReference>
<dbReference type="InterPro" id="IPR018189">
    <property type="entry name" value="Phosphoglucose_isomerase_CS"/>
</dbReference>
<dbReference type="Gene3D" id="1.10.1390.10">
    <property type="match status" value="1"/>
</dbReference>
<dbReference type="GO" id="GO:0097367">
    <property type="term" value="F:carbohydrate derivative binding"/>
    <property type="evidence" value="ECO:0007669"/>
    <property type="project" value="InterPro"/>
</dbReference>
<dbReference type="GO" id="GO:0006096">
    <property type="term" value="P:glycolytic process"/>
    <property type="evidence" value="ECO:0007669"/>
    <property type="project" value="UniProtKB-KW"/>
</dbReference>
<dbReference type="InterPro" id="IPR001672">
    <property type="entry name" value="G6P_Isomerase"/>
</dbReference>
<dbReference type="EMBL" id="AP022617">
    <property type="protein sequence ID" value="BBZ64568.1"/>
    <property type="molecule type" value="Genomic_DNA"/>
</dbReference>
<dbReference type="EC" id="5.3.1.9" evidence="1 5"/>
<keyword evidence="7" id="KW-1185">Reference proteome</keyword>
<evidence type="ECO:0000313" key="6">
    <source>
        <dbReference type="EMBL" id="BBZ64568.1"/>
    </source>
</evidence>
<keyword evidence="4 5" id="KW-0413">Isomerase</keyword>
<dbReference type="PANTHER" id="PTHR11469">
    <property type="entry name" value="GLUCOSE-6-PHOSPHATE ISOMERASE"/>
    <property type="match status" value="1"/>
</dbReference>
<organism evidence="6 7">
    <name type="scientific">Mycolicibacterium monacense</name>
    <name type="common">Mycobacterium monacense</name>
    <dbReference type="NCBI Taxonomy" id="85693"/>
    <lineage>
        <taxon>Bacteria</taxon>
        <taxon>Bacillati</taxon>
        <taxon>Actinomycetota</taxon>
        <taxon>Actinomycetes</taxon>
        <taxon>Mycobacteriales</taxon>
        <taxon>Mycobacteriaceae</taxon>
        <taxon>Mycolicibacterium</taxon>
    </lineage>
</organism>
<dbReference type="GO" id="GO:0004347">
    <property type="term" value="F:glucose-6-phosphate isomerase activity"/>
    <property type="evidence" value="ECO:0007669"/>
    <property type="project" value="UniProtKB-EC"/>
</dbReference>
<dbReference type="AlphaFoldDB" id="A0AAD1N0L7"/>
<dbReference type="InterPro" id="IPR035482">
    <property type="entry name" value="SIS_PGI_2"/>
</dbReference>
<accession>A0AAD1N0L7</accession>
<dbReference type="GO" id="GO:0005829">
    <property type="term" value="C:cytosol"/>
    <property type="evidence" value="ECO:0007669"/>
    <property type="project" value="TreeGrafter"/>
</dbReference>
<dbReference type="PROSITE" id="PS00174">
    <property type="entry name" value="P_GLUCOSE_ISOMERASE_2"/>
    <property type="match status" value="1"/>
</dbReference>
<evidence type="ECO:0000256" key="3">
    <source>
        <dbReference type="ARBA" id="ARBA00023152"/>
    </source>
</evidence>
<keyword evidence="3 5" id="KW-0324">Glycolysis</keyword>
<reference evidence="6 7" key="1">
    <citation type="journal article" date="2019" name="Emerg. Microbes Infect.">
        <title>Comprehensive subspecies identification of 175 nontuberculous mycobacteria species based on 7547 genomic profiles.</title>
        <authorList>
            <person name="Matsumoto Y."/>
            <person name="Kinjo T."/>
            <person name="Motooka D."/>
            <person name="Nabeya D."/>
            <person name="Jung N."/>
            <person name="Uechi K."/>
            <person name="Horii T."/>
            <person name="Iida T."/>
            <person name="Fujita J."/>
            <person name="Nakamura S."/>
        </authorList>
    </citation>
    <scope>NUCLEOTIDE SEQUENCE [LARGE SCALE GENOMIC DNA]</scope>
    <source>
        <strain evidence="6 7">JCM 15658</strain>
    </source>
</reference>
<dbReference type="Gene3D" id="3.40.50.10490">
    <property type="entry name" value="Glucose-6-phosphate isomerase like protein, domain 1"/>
    <property type="match status" value="1"/>
</dbReference>
<proteinExistence type="inferred from homology"/>
<sequence>MVGQLIALYEHQVFTEGVVWGVDSFDQWGVELGKTQAKALLPVITADDSPAEQSDTSTDALVRRYRAERVARPGFRRAGSR</sequence>
<evidence type="ECO:0000313" key="7">
    <source>
        <dbReference type="Proteomes" id="UP000466039"/>
    </source>
</evidence>
<keyword evidence="2 5" id="KW-0312">Gluconeogenesis</keyword>
<comment type="similarity">
    <text evidence="5">Belongs to the GPI family.</text>
</comment>
<dbReference type="InterPro" id="IPR046348">
    <property type="entry name" value="SIS_dom_sf"/>
</dbReference>